<dbReference type="Proteomes" id="UP000695007">
    <property type="component" value="Unplaced"/>
</dbReference>
<organism evidence="2 3">
    <name type="scientific">Ceratosolen solmsi marchali</name>
    <dbReference type="NCBI Taxonomy" id="326594"/>
    <lineage>
        <taxon>Eukaryota</taxon>
        <taxon>Metazoa</taxon>
        <taxon>Ecdysozoa</taxon>
        <taxon>Arthropoda</taxon>
        <taxon>Hexapoda</taxon>
        <taxon>Insecta</taxon>
        <taxon>Pterygota</taxon>
        <taxon>Neoptera</taxon>
        <taxon>Endopterygota</taxon>
        <taxon>Hymenoptera</taxon>
        <taxon>Apocrita</taxon>
        <taxon>Proctotrupomorpha</taxon>
        <taxon>Chalcidoidea</taxon>
        <taxon>Agaonidae</taxon>
        <taxon>Agaoninae</taxon>
        <taxon>Ceratosolen</taxon>
    </lineage>
</organism>
<keyword evidence="2" id="KW-1185">Reference proteome</keyword>
<gene>
    <name evidence="3" type="primary">LOC105361331</name>
</gene>
<evidence type="ECO:0000259" key="1">
    <source>
        <dbReference type="PROSITE" id="PS50222"/>
    </source>
</evidence>
<dbReference type="KEGG" id="csol:105361331"/>
<dbReference type="RefSeq" id="XP_011496765.1">
    <property type="nucleotide sequence ID" value="XM_011498463.1"/>
</dbReference>
<dbReference type="PANTHER" id="PTHR21847:SF1">
    <property type="entry name" value="EF-HAND CALCIUM-BINDING DOMAIN-CONTAINING PROTEIN 10"/>
    <property type="match status" value="1"/>
</dbReference>
<dbReference type="InterPro" id="IPR039879">
    <property type="entry name" value="EFC10"/>
</dbReference>
<dbReference type="PANTHER" id="PTHR21847">
    <property type="entry name" value="EF-HAND CALCIUM-BINDING DOMAIN-CONTAINING PROTEIN 10"/>
    <property type="match status" value="1"/>
</dbReference>
<dbReference type="AlphaFoldDB" id="A0AAJ6YEV6"/>
<reference evidence="3" key="1">
    <citation type="submission" date="2025-08" db="UniProtKB">
        <authorList>
            <consortium name="RefSeq"/>
        </authorList>
    </citation>
    <scope>IDENTIFICATION</scope>
</reference>
<protein>
    <submittedName>
        <fullName evidence="3">Uncharacterized protein LOC105361331</fullName>
    </submittedName>
</protein>
<accession>A0AAJ6YEV6</accession>
<dbReference type="SUPFAM" id="SSF47391">
    <property type="entry name" value="Dimerization-anchoring domain of cAMP-dependent PK regulatory subunit"/>
    <property type="match status" value="1"/>
</dbReference>
<feature type="domain" description="EF-hand" evidence="1">
    <location>
        <begin position="60"/>
        <end position="95"/>
    </location>
</feature>
<dbReference type="Pfam" id="PF24548">
    <property type="entry name" value="EF_EFCAB10_C"/>
    <property type="match status" value="1"/>
</dbReference>
<dbReference type="InterPro" id="IPR056587">
    <property type="entry name" value="EF_EFCAB10_C"/>
</dbReference>
<dbReference type="GO" id="GO:0005509">
    <property type="term" value="F:calcium ion binding"/>
    <property type="evidence" value="ECO:0007669"/>
    <property type="project" value="InterPro"/>
</dbReference>
<name>A0AAJ6YEV6_9HYME</name>
<evidence type="ECO:0000313" key="2">
    <source>
        <dbReference type="Proteomes" id="UP000695007"/>
    </source>
</evidence>
<dbReference type="PROSITE" id="PS50222">
    <property type="entry name" value="EF_HAND_2"/>
    <property type="match status" value="1"/>
</dbReference>
<sequence length="135" mass="15370">MRSNAETSCYLDERRIPEFLNFLMSHLAVERPDEPLGYLHELLDKCLLFRAGLIEPPLLFDARHIESLFTSLDPDNIGYITLDQYAVGMKTLGIANFDANPMKCNCTPSKVDRQTFEEQAKNCLIKVLCEMIATP</sequence>
<dbReference type="GeneID" id="105361331"/>
<proteinExistence type="predicted"/>
<dbReference type="InterPro" id="IPR002048">
    <property type="entry name" value="EF_hand_dom"/>
</dbReference>
<evidence type="ECO:0000313" key="3">
    <source>
        <dbReference type="RefSeq" id="XP_011496765.1"/>
    </source>
</evidence>